<sequence length="169" mass="19442">MSKEQSAFRILITIISIYILYSTYTYFFKLPTKSIPISNSIIKSISPKIGELRQIHSTKMSNAEIRARLGRSTWTLLHTMGATYPAFPTVKHKRDTLEFIYLLSSLFPCGECAGHFQKLLKENPPQVNSHDEFTQWLCKAHNIVNKRLNKPIIECKKIDEMWSCGCQAD</sequence>
<keyword evidence="2 6" id="KW-0285">Flavoprotein</keyword>
<keyword evidence="3 6" id="KW-0274">FAD</keyword>
<dbReference type="PANTHER" id="PTHR12645:SF1">
    <property type="entry name" value="FAD-LINKED SULFHYDRYL OXIDASE ERV2"/>
    <property type="match status" value="1"/>
</dbReference>
<evidence type="ECO:0000313" key="9">
    <source>
        <dbReference type="Proteomes" id="UP000053780"/>
    </source>
</evidence>
<organism evidence="8 9">
    <name type="scientific">Vairimorpha apis BRL 01</name>
    <dbReference type="NCBI Taxonomy" id="1037528"/>
    <lineage>
        <taxon>Eukaryota</taxon>
        <taxon>Fungi</taxon>
        <taxon>Fungi incertae sedis</taxon>
        <taxon>Microsporidia</taxon>
        <taxon>Nosematidae</taxon>
        <taxon>Vairimorpha</taxon>
    </lineage>
</organism>
<dbReference type="Pfam" id="PF04777">
    <property type="entry name" value="Evr1_Alr"/>
    <property type="match status" value="1"/>
</dbReference>
<accession>T0ML23</accession>
<dbReference type="InterPro" id="IPR017905">
    <property type="entry name" value="ERV/ALR_sulphydryl_oxidase"/>
</dbReference>
<feature type="domain" description="ERV/ALR sulfhydryl oxidase" evidence="7">
    <location>
        <begin position="61"/>
        <end position="162"/>
    </location>
</feature>
<proteinExistence type="predicted"/>
<dbReference type="SUPFAM" id="SSF69000">
    <property type="entry name" value="FAD-dependent thiol oxidase"/>
    <property type="match status" value="1"/>
</dbReference>
<comment type="cofactor">
    <cofactor evidence="1 6">
        <name>FAD</name>
        <dbReference type="ChEBI" id="CHEBI:57692"/>
    </cofactor>
</comment>
<keyword evidence="6" id="KW-0812">Transmembrane</keyword>
<name>T0ML23_9MICR</name>
<dbReference type="Proteomes" id="UP000053780">
    <property type="component" value="Unassembled WGS sequence"/>
</dbReference>
<dbReference type="VEuPathDB" id="MicrosporidiaDB:NAPIS_ORF00717"/>
<protein>
    <recommendedName>
        <fullName evidence="6">Sulfhydryl oxidase</fullName>
        <ecNumber evidence="6">1.8.3.2</ecNumber>
    </recommendedName>
</protein>
<evidence type="ECO:0000256" key="1">
    <source>
        <dbReference type="ARBA" id="ARBA00001974"/>
    </source>
</evidence>
<dbReference type="Gene3D" id="1.20.120.310">
    <property type="entry name" value="ERV/ALR sulfhydryl oxidase domain"/>
    <property type="match status" value="1"/>
</dbReference>
<dbReference type="OrthoDB" id="59470at2759"/>
<evidence type="ECO:0000313" key="8">
    <source>
        <dbReference type="EMBL" id="EQB61710.1"/>
    </source>
</evidence>
<evidence type="ECO:0000259" key="7">
    <source>
        <dbReference type="PROSITE" id="PS51324"/>
    </source>
</evidence>
<dbReference type="PANTHER" id="PTHR12645">
    <property type="entry name" value="ALR/ERV"/>
    <property type="match status" value="1"/>
</dbReference>
<evidence type="ECO:0000256" key="2">
    <source>
        <dbReference type="ARBA" id="ARBA00022630"/>
    </source>
</evidence>
<keyword evidence="6" id="KW-0472">Membrane</keyword>
<comment type="catalytic activity">
    <reaction evidence="6">
        <text>2 R'C(R)SH + O2 = R'C(R)S-S(R)CR' + H2O2</text>
        <dbReference type="Rhea" id="RHEA:17357"/>
        <dbReference type="ChEBI" id="CHEBI:15379"/>
        <dbReference type="ChEBI" id="CHEBI:16240"/>
        <dbReference type="ChEBI" id="CHEBI:16520"/>
        <dbReference type="ChEBI" id="CHEBI:17412"/>
        <dbReference type="EC" id="1.8.3.2"/>
    </reaction>
</comment>
<keyword evidence="4 6" id="KW-0560">Oxidoreductase</keyword>
<reference evidence="8 9" key="1">
    <citation type="journal article" date="2013" name="BMC Genomics">
        <title>Genome sequencing and comparative genomics of honey bee microsporidia, Nosema apis reveal novel insights into host-parasite interactions.</title>
        <authorList>
            <person name="Chen Yp."/>
            <person name="Pettis J.S."/>
            <person name="Zhao Y."/>
            <person name="Liu X."/>
            <person name="Tallon L.J."/>
            <person name="Sadzewicz L.D."/>
            <person name="Li R."/>
            <person name="Zheng H."/>
            <person name="Huang S."/>
            <person name="Zhang X."/>
            <person name="Hamilton M.C."/>
            <person name="Pernal S.F."/>
            <person name="Melathopoulos A.P."/>
            <person name="Yan X."/>
            <person name="Evans J.D."/>
        </authorList>
    </citation>
    <scope>NUCLEOTIDE SEQUENCE [LARGE SCALE GENOMIC DNA]</scope>
    <source>
        <strain evidence="8 9">BRL 01</strain>
    </source>
</reference>
<dbReference type="HOGENOM" id="CLU_070631_2_2_1"/>
<dbReference type="EMBL" id="KE647104">
    <property type="protein sequence ID" value="EQB61710.1"/>
    <property type="molecule type" value="Genomic_DNA"/>
</dbReference>
<dbReference type="FunFam" id="1.20.120.310:FF:000002">
    <property type="entry name" value="Sulfhydryl oxidase"/>
    <property type="match status" value="1"/>
</dbReference>
<dbReference type="EC" id="1.8.3.2" evidence="6"/>
<keyword evidence="9" id="KW-1185">Reference proteome</keyword>
<dbReference type="GO" id="GO:0005739">
    <property type="term" value="C:mitochondrion"/>
    <property type="evidence" value="ECO:0007669"/>
    <property type="project" value="TreeGrafter"/>
</dbReference>
<keyword evidence="6" id="KW-1133">Transmembrane helix</keyword>
<gene>
    <name evidence="8" type="ORF">NAPIS_ORF00717</name>
</gene>
<dbReference type="AlphaFoldDB" id="T0ML23"/>
<evidence type="ECO:0000256" key="3">
    <source>
        <dbReference type="ARBA" id="ARBA00022827"/>
    </source>
</evidence>
<dbReference type="InterPro" id="IPR036774">
    <property type="entry name" value="ERV/ALR_sulphydryl_oxid_sf"/>
</dbReference>
<dbReference type="GO" id="GO:0050660">
    <property type="term" value="F:flavin adenine dinucleotide binding"/>
    <property type="evidence" value="ECO:0007669"/>
    <property type="project" value="TreeGrafter"/>
</dbReference>
<dbReference type="PROSITE" id="PS51324">
    <property type="entry name" value="ERV_ALR"/>
    <property type="match status" value="1"/>
</dbReference>
<dbReference type="GO" id="GO:0016971">
    <property type="term" value="F:flavin-dependent sulfhydryl oxidase activity"/>
    <property type="evidence" value="ECO:0007669"/>
    <property type="project" value="InterPro"/>
</dbReference>
<evidence type="ECO:0000256" key="5">
    <source>
        <dbReference type="ARBA" id="ARBA00023157"/>
    </source>
</evidence>
<keyword evidence="5" id="KW-1015">Disulfide bond</keyword>
<dbReference type="InterPro" id="IPR039799">
    <property type="entry name" value="ALR/ERV"/>
</dbReference>
<evidence type="ECO:0000256" key="4">
    <source>
        <dbReference type="ARBA" id="ARBA00023002"/>
    </source>
</evidence>
<feature type="transmembrane region" description="Helical" evidence="6">
    <location>
        <begin position="7"/>
        <end position="27"/>
    </location>
</feature>
<evidence type="ECO:0000256" key="6">
    <source>
        <dbReference type="RuleBase" id="RU371123"/>
    </source>
</evidence>